<evidence type="ECO:0000256" key="2">
    <source>
        <dbReference type="ARBA" id="ARBA00007557"/>
    </source>
</evidence>
<evidence type="ECO:0000256" key="1">
    <source>
        <dbReference type="ARBA" id="ARBA00001974"/>
    </source>
</evidence>
<protein>
    <recommendedName>
        <fullName evidence="4">Electron transfer flavoprotein subunit beta</fullName>
    </recommendedName>
</protein>
<keyword evidence="10" id="KW-1185">Reference proteome</keyword>
<dbReference type="PIRSF" id="PIRSF000090">
    <property type="entry name" value="Beta-ETF"/>
    <property type="match status" value="1"/>
</dbReference>
<gene>
    <name evidence="9" type="ORF">BJY16_006280</name>
</gene>
<dbReference type="SMART" id="SM00893">
    <property type="entry name" value="ETF"/>
    <property type="match status" value="1"/>
</dbReference>
<comment type="subunit">
    <text evidence="3">Heterodimer of an alpha and a beta subunit.</text>
</comment>
<evidence type="ECO:0000256" key="3">
    <source>
        <dbReference type="ARBA" id="ARBA00011355"/>
    </source>
</evidence>
<sequence length="259" mass="26953">MKIVVLVKYVPEPTATWTFADDHTLDRQSVEGRLSELDEYAVEQALRLAETVPGAHVGYLTMGPARAVEGLRKALAMGGDDAVHVLDDALHGSDAVATSLVLAAALRRIGFDLVLCGMASTDAEMSVVPVMIADRLGLPAVTQAAAVSTDGSSVTVRRDTDEATEELAAPLPALVSVTDRSGDVRLPSFRTIVAAKKKPVATWSVADLGIAPEQVGAAGAATVVRAARPRPAREAGTVITDDGDAAVHLADFLAANKLL</sequence>
<evidence type="ECO:0000256" key="7">
    <source>
        <dbReference type="ARBA" id="ARBA00025649"/>
    </source>
</evidence>
<evidence type="ECO:0000256" key="6">
    <source>
        <dbReference type="ARBA" id="ARBA00022982"/>
    </source>
</evidence>
<comment type="cofactor">
    <cofactor evidence="1">
        <name>FAD</name>
        <dbReference type="ChEBI" id="CHEBI:57692"/>
    </cofactor>
</comment>
<dbReference type="PANTHER" id="PTHR21294:SF8">
    <property type="entry name" value="ELECTRON TRANSFER FLAVOPROTEIN SUBUNIT BETA"/>
    <property type="match status" value="1"/>
</dbReference>
<proteinExistence type="inferred from homology"/>
<reference evidence="9 10" key="1">
    <citation type="submission" date="2020-08" db="EMBL/GenBank/DDBJ databases">
        <title>Sequencing the genomes of 1000 actinobacteria strains.</title>
        <authorList>
            <person name="Klenk H.-P."/>
        </authorList>
    </citation>
    <scope>NUCLEOTIDE SEQUENCE [LARGE SCALE GENOMIC DNA]</scope>
    <source>
        <strain evidence="9 10">DSM 45809</strain>
    </source>
</reference>
<dbReference type="CDD" id="cd01714">
    <property type="entry name" value="ETF_beta"/>
    <property type="match status" value="1"/>
</dbReference>
<accession>A0A7W7H2J7</accession>
<feature type="domain" description="Electron transfer flavoprotein alpha/beta-subunit N-terminal" evidence="8">
    <location>
        <begin position="22"/>
        <end position="212"/>
    </location>
</feature>
<dbReference type="InterPro" id="IPR014729">
    <property type="entry name" value="Rossmann-like_a/b/a_fold"/>
</dbReference>
<comment type="caution">
    <text evidence="9">The sequence shown here is derived from an EMBL/GenBank/DDBJ whole genome shotgun (WGS) entry which is preliminary data.</text>
</comment>
<keyword evidence="6" id="KW-0249">Electron transport</keyword>
<dbReference type="EMBL" id="JACHNB010000001">
    <property type="protein sequence ID" value="MBB4742821.1"/>
    <property type="molecule type" value="Genomic_DNA"/>
</dbReference>
<evidence type="ECO:0000256" key="5">
    <source>
        <dbReference type="ARBA" id="ARBA00022448"/>
    </source>
</evidence>
<name>A0A7W7H2J7_9ACTN</name>
<organism evidence="9 10">
    <name type="scientific">Actinoplanes octamycinicus</name>
    <dbReference type="NCBI Taxonomy" id="135948"/>
    <lineage>
        <taxon>Bacteria</taxon>
        <taxon>Bacillati</taxon>
        <taxon>Actinomycetota</taxon>
        <taxon>Actinomycetes</taxon>
        <taxon>Micromonosporales</taxon>
        <taxon>Micromonosporaceae</taxon>
        <taxon>Actinoplanes</taxon>
    </lineage>
</organism>
<evidence type="ECO:0000313" key="10">
    <source>
        <dbReference type="Proteomes" id="UP000546162"/>
    </source>
</evidence>
<dbReference type="Proteomes" id="UP000546162">
    <property type="component" value="Unassembled WGS sequence"/>
</dbReference>
<evidence type="ECO:0000256" key="4">
    <source>
        <dbReference type="ARBA" id="ARBA00016797"/>
    </source>
</evidence>
<dbReference type="GO" id="GO:0005829">
    <property type="term" value="C:cytosol"/>
    <property type="evidence" value="ECO:0007669"/>
    <property type="project" value="TreeGrafter"/>
</dbReference>
<dbReference type="SUPFAM" id="SSF52402">
    <property type="entry name" value="Adenine nucleotide alpha hydrolases-like"/>
    <property type="match status" value="1"/>
</dbReference>
<comment type="similarity">
    <text evidence="2">Belongs to the ETF beta-subunit/FixA family.</text>
</comment>
<evidence type="ECO:0000313" key="9">
    <source>
        <dbReference type="EMBL" id="MBB4742821.1"/>
    </source>
</evidence>
<dbReference type="InterPro" id="IPR014730">
    <property type="entry name" value="ETF_a/b_N"/>
</dbReference>
<dbReference type="PANTHER" id="PTHR21294">
    <property type="entry name" value="ELECTRON TRANSFER FLAVOPROTEIN BETA-SUBUNIT"/>
    <property type="match status" value="1"/>
</dbReference>
<dbReference type="InterPro" id="IPR033948">
    <property type="entry name" value="ETF_beta_N"/>
</dbReference>
<dbReference type="Gene3D" id="3.40.50.620">
    <property type="entry name" value="HUPs"/>
    <property type="match status" value="1"/>
</dbReference>
<dbReference type="Pfam" id="PF01012">
    <property type="entry name" value="ETF"/>
    <property type="match status" value="1"/>
</dbReference>
<keyword evidence="5" id="KW-0813">Transport</keyword>
<dbReference type="GO" id="GO:0009055">
    <property type="term" value="F:electron transfer activity"/>
    <property type="evidence" value="ECO:0007669"/>
    <property type="project" value="InterPro"/>
</dbReference>
<dbReference type="RefSeq" id="WP_185043136.1">
    <property type="nucleotide sequence ID" value="NZ_BAABFG010000005.1"/>
</dbReference>
<dbReference type="InterPro" id="IPR012255">
    <property type="entry name" value="ETF_b"/>
</dbReference>
<evidence type="ECO:0000259" key="8">
    <source>
        <dbReference type="SMART" id="SM00893"/>
    </source>
</evidence>
<comment type="function">
    <text evidence="7">The electron transfer flavoprotein serves as a specific electron acceptor for other dehydrogenases. It transfers the electrons to the main respiratory chain via ETF-ubiquinone oxidoreductase (ETF dehydrogenase).</text>
</comment>
<dbReference type="AlphaFoldDB" id="A0A7W7H2J7"/>